<dbReference type="InterPro" id="IPR002035">
    <property type="entry name" value="VWF_A"/>
</dbReference>
<gene>
    <name evidence="3" type="ORF">A4U43_C03F13360</name>
</gene>
<protein>
    <recommendedName>
        <fullName evidence="2">VWFA domain-containing protein</fullName>
    </recommendedName>
</protein>
<proteinExistence type="predicted"/>
<dbReference type="Pfam" id="PF13768">
    <property type="entry name" value="VWA_3"/>
    <property type="match status" value="1"/>
</dbReference>
<dbReference type="OMA" id="KNAMYTA"/>
<evidence type="ECO:0000313" key="3">
    <source>
        <dbReference type="EMBL" id="ONK75104.1"/>
    </source>
</evidence>
<dbReference type="SUPFAM" id="SSF53300">
    <property type="entry name" value="vWA-like"/>
    <property type="match status" value="1"/>
</dbReference>
<keyword evidence="4" id="KW-1185">Reference proteome</keyword>
<organism evidence="3 4">
    <name type="scientific">Asparagus officinalis</name>
    <name type="common">Garden asparagus</name>
    <dbReference type="NCBI Taxonomy" id="4686"/>
    <lineage>
        <taxon>Eukaryota</taxon>
        <taxon>Viridiplantae</taxon>
        <taxon>Streptophyta</taxon>
        <taxon>Embryophyta</taxon>
        <taxon>Tracheophyta</taxon>
        <taxon>Spermatophyta</taxon>
        <taxon>Magnoliopsida</taxon>
        <taxon>Liliopsida</taxon>
        <taxon>Asparagales</taxon>
        <taxon>Asparagaceae</taxon>
        <taxon>Asparagoideae</taxon>
        <taxon>Asparagus</taxon>
    </lineage>
</organism>
<dbReference type="SMART" id="SM00327">
    <property type="entry name" value="VWA"/>
    <property type="match status" value="1"/>
</dbReference>
<evidence type="ECO:0000259" key="2">
    <source>
        <dbReference type="PROSITE" id="PS50234"/>
    </source>
</evidence>
<dbReference type="PROSITE" id="PS50234">
    <property type="entry name" value="VWFA"/>
    <property type="match status" value="1"/>
</dbReference>
<reference evidence="4" key="1">
    <citation type="journal article" date="2017" name="Nat. Commun.">
        <title>The asparagus genome sheds light on the origin and evolution of a young Y chromosome.</title>
        <authorList>
            <person name="Harkess A."/>
            <person name="Zhou J."/>
            <person name="Xu C."/>
            <person name="Bowers J.E."/>
            <person name="Van der Hulst R."/>
            <person name="Ayyampalayam S."/>
            <person name="Mercati F."/>
            <person name="Riccardi P."/>
            <person name="McKain M.R."/>
            <person name="Kakrana A."/>
            <person name="Tang H."/>
            <person name="Ray J."/>
            <person name="Groenendijk J."/>
            <person name="Arikit S."/>
            <person name="Mathioni S.M."/>
            <person name="Nakano M."/>
            <person name="Shan H."/>
            <person name="Telgmann-Rauber A."/>
            <person name="Kanno A."/>
            <person name="Yue Z."/>
            <person name="Chen H."/>
            <person name="Li W."/>
            <person name="Chen Y."/>
            <person name="Xu X."/>
            <person name="Zhang Y."/>
            <person name="Luo S."/>
            <person name="Chen H."/>
            <person name="Gao J."/>
            <person name="Mao Z."/>
            <person name="Pires J.C."/>
            <person name="Luo M."/>
            <person name="Kudrna D."/>
            <person name="Wing R.A."/>
            <person name="Meyers B.C."/>
            <person name="Yi K."/>
            <person name="Kong H."/>
            <person name="Lavrijsen P."/>
            <person name="Sunseri F."/>
            <person name="Falavigna A."/>
            <person name="Ye Y."/>
            <person name="Leebens-Mack J.H."/>
            <person name="Chen G."/>
        </authorList>
    </citation>
    <scope>NUCLEOTIDE SEQUENCE [LARGE SCALE GENOMIC DNA]</scope>
    <source>
        <strain evidence="4">cv. DH0086</strain>
    </source>
</reference>
<dbReference type="PANTHER" id="PTHR46503">
    <property type="entry name" value="INTER-ALPHA-TRYPSIN INHIBITOR HEAVY CHAIN-LIKE PROTEIN"/>
    <property type="match status" value="1"/>
</dbReference>
<dbReference type="PANTHER" id="PTHR46503:SF1">
    <property type="entry name" value="INTER-ALPHA-TRYPSIN INHIBITOR HEAVY CHAIN-LIKE PROTEIN"/>
    <property type="match status" value="1"/>
</dbReference>
<dbReference type="InterPro" id="IPR036465">
    <property type="entry name" value="vWFA_dom_sf"/>
</dbReference>
<dbReference type="Gene3D" id="3.40.50.410">
    <property type="entry name" value="von Willebrand factor, type A domain"/>
    <property type="match status" value="1"/>
</dbReference>
<feature type="compositionally biased region" description="Basic and acidic residues" evidence="1">
    <location>
        <begin position="515"/>
        <end position="524"/>
    </location>
</feature>
<feature type="region of interest" description="Disordered" evidence="1">
    <location>
        <begin position="515"/>
        <end position="534"/>
    </location>
</feature>
<name>A0A5P1FAH6_ASPOF</name>
<evidence type="ECO:0000313" key="4">
    <source>
        <dbReference type="Proteomes" id="UP000243459"/>
    </source>
</evidence>
<feature type="domain" description="VWFA" evidence="2">
    <location>
        <begin position="210"/>
        <end position="388"/>
    </location>
</feature>
<sequence>MGSRSCDCLLVVPTGDQGSILGVEVDVARRSYSTQIVQREEDQKIKTDESGGLLKPQLFFVTIPQVDGGCEISLKVSWSQKLLYKDGLFAVTVPFRFPDFVNPSAKIFSKREKVHLYVNTSTGKEVVIQRTSHALKEERRGLGKMSFLYEANVEYWSTQDFHFSYSIYSNDLFGGVLLQSPSVHDYDQREMFYLYLFPGSNLSRKVFRKEVVFLVDISGSMQGKPLENVKNALSAALLELSSRDYFNIIAFNEEMHFFSSSLEPTTEDSIENATQWISKTFVASGGTNILQPLNEAMRQLSKTSEALPHIFLVTDGSVEGERDICCAMRTHMSDKGSINPRISTFGIGTYCNHYFLRMLSSIGRGQYEAACDPDSIEVQMRRWFRRALSPILVNITIDILDHLEAFEVYPFNIPDLSLGCPLVVSGRYEGRFPDSAKAKGSLADMSDSFVDLKVQIAKDTPLDKVLAKQQIDLLTSQAWFSESKQLEEKVIKRSIDSGIPAEYTDMILLRHEEEKQDGVKQAKKQDKHKQGKTKDQPINLVHGMKLGFGNVAATTENLPTGFGELKPPETSHVLVKAAGCCSKLCDCCCCMCFIKACSKMNDQCVIALTQLCTALSFLACFECCSLCCGGGSD</sequence>
<dbReference type="Gramene" id="ONK75104">
    <property type="protein sequence ID" value="ONK75104"/>
    <property type="gene ID" value="A4U43_C03F13360"/>
</dbReference>
<dbReference type="Proteomes" id="UP000243459">
    <property type="component" value="Chromosome 3"/>
</dbReference>
<accession>A0A5P1FAH6</accession>
<dbReference type="CDD" id="cd01461">
    <property type="entry name" value="vWA_interalpha_trypsin_inhibitor"/>
    <property type="match status" value="1"/>
</dbReference>
<dbReference type="AlphaFoldDB" id="A0A5P1FAH6"/>
<dbReference type="EMBL" id="CM007383">
    <property type="protein sequence ID" value="ONK75104.1"/>
    <property type="molecule type" value="Genomic_DNA"/>
</dbReference>
<evidence type="ECO:0000256" key="1">
    <source>
        <dbReference type="SAM" id="MobiDB-lite"/>
    </source>
</evidence>